<proteinExistence type="predicted"/>
<reference evidence="1 2" key="1">
    <citation type="submission" date="2018-11" db="EMBL/GenBank/DDBJ databases">
        <title>Genomic Encyclopedia of Type Strains, Phase IV (KMG-IV): sequencing the most valuable type-strain genomes for metagenomic binning, comparative biology and taxonomic classification.</title>
        <authorList>
            <person name="Goeker M."/>
        </authorList>
    </citation>
    <scope>NUCLEOTIDE SEQUENCE [LARGE SCALE GENOMIC DNA]</scope>
    <source>
        <strain evidence="1 2">DSM 21945</strain>
    </source>
</reference>
<dbReference type="EMBL" id="RJUL01000004">
    <property type="protein sequence ID" value="ROQ27677.1"/>
    <property type="molecule type" value="Genomic_DNA"/>
</dbReference>
<keyword evidence="2" id="KW-1185">Reference proteome</keyword>
<name>A0A3N1PL45_9GAMM</name>
<evidence type="ECO:0000313" key="1">
    <source>
        <dbReference type="EMBL" id="ROQ27677.1"/>
    </source>
</evidence>
<dbReference type="Proteomes" id="UP000268033">
    <property type="component" value="Unassembled WGS sequence"/>
</dbReference>
<gene>
    <name evidence="1" type="ORF">EDC28_104335</name>
</gene>
<accession>A0A3N1PL45</accession>
<comment type="caution">
    <text evidence="1">The sequence shown here is derived from an EMBL/GenBank/DDBJ whole genome shotgun (WGS) entry which is preliminary data.</text>
</comment>
<evidence type="ECO:0000313" key="2">
    <source>
        <dbReference type="Proteomes" id="UP000268033"/>
    </source>
</evidence>
<organism evidence="1 2">
    <name type="scientific">Gallaecimonas pentaromativorans</name>
    <dbReference type="NCBI Taxonomy" id="584787"/>
    <lineage>
        <taxon>Bacteria</taxon>
        <taxon>Pseudomonadati</taxon>
        <taxon>Pseudomonadota</taxon>
        <taxon>Gammaproteobacteria</taxon>
        <taxon>Enterobacterales</taxon>
        <taxon>Gallaecimonadaceae</taxon>
        <taxon>Gallaecimonas</taxon>
    </lineage>
</organism>
<sequence>MVISIDRNFNINSVFQFFSESSLNLLGFHESL</sequence>
<dbReference type="AlphaFoldDB" id="A0A3N1PL45"/>
<protein>
    <submittedName>
        <fullName evidence="1">Uncharacterized protein</fullName>
    </submittedName>
</protein>